<name>A0A7C4LN91_9PLAN</name>
<dbReference type="PROSITE" id="PS51782">
    <property type="entry name" value="LYSM"/>
    <property type="match status" value="1"/>
</dbReference>
<feature type="region of interest" description="Disordered" evidence="1">
    <location>
        <begin position="167"/>
        <end position="261"/>
    </location>
</feature>
<dbReference type="CDD" id="cd00118">
    <property type="entry name" value="LysM"/>
    <property type="match status" value="1"/>
</dbReference>
<dbReference type="Pfam" id="PF01476">
    <property type="entry name" value="LysM"/>
    <property type="match status" value="1"/>
</dbReference>
<feature type="domain" description="LysM" evidence="3">
    <location>
        <begin position="117"/>
        <end position="166"/>
    </location>
</feature>
<feature type="region of interest" description="Disordered" evidence="1">
    <location>
        <begin position="48"/>
        <end position="92"/>
    </location>
</feature>
<dbReference type="EMBL" id="DSVQ01000019">
    <property type="protein sequence ID" value="HGT41093.1"/>
    <property type="molecule type" value="Genomic_DNA"/>
</dbReference>
<organism evidence="4">
    <name type="scientific">Schlesneria paludicola</name>
    <dbReference type="NCBI Taxonomy" id="360056"/>
    <lineage>
        <taxon>Bacteria</taxon>
        <taxon>Pseudomonadati</taxon>
        <taxon>Planctomycetota</taxon>
        <taxon>Planctomycetia</taxon>
        <taxon>Planctomycetales</taxon>
        <taxon>Planctomycetaceae</taxon>
        <taxon>Schlesneria</taxon>
    </lineage>
</organism>
<dbReference type="SMART" id="SM00257">
    <property type="entry name" value="LysM"/>
    <property type="match status" value="1"/>
</dbReference>
<proteinExistence type="predicted"/>
<protein>
    <submittedName>
        <fullName evidence="4">LysM peptidoglycan-binding domain-containing protein</fullName>
    </submittedName>
</protein>
<keyword evidence="2" id="KW-1133">Transmembrane helix</keyword>
<dbReference type="AlphaFoldDB" id="A0A7C4LN91"/>
<evidence type="ECO:0000313" key="4">
    <source>
        <dbReference type="EMBL" id="HGT41093.1"/>
    </source>
</evidence>
<evidence type="ECO:0000259" key="3">
    <source>
        <dbReference type="PROSITE" id="PS51782"/>
    </source>
</evidence>
<accession>A0A7C4LN91</accession>
<dbReference type="InterPro" id="IPR018392">
    <property type="entry name" value="LysM"/>
</dbReference>
<sequence length="261" mass="27939">MERDQKIGLALGILLVGAVAAFFFRHEEPPDAPLPELRTAADLDHKIAERKQAPYLQPAAPESADTSADPFPSESLQESPAALPPDPIPLTGHDLEIDPLAGSTSAVPAGQPVQEWTYHIVQRGETLSSIAARYLGSAARYEELFALNADRLHDANDLRVGMELRVPNPVASRPGVPRTAGLDDRRSSREAAPNSSQGSERVPAPGTLPTESRSPLQFEPYGRSPLTPQGAPPSSSALDPKEAARKKLTQLPPRGDVSPPR</sequence>
<evidence type="ECO:0000256" key="1">
    <source>
        <dbReference type="SAM" id="MobiDB-lite"/>
    </source>
</evidence>
<gene>
    <name evidence="4" type="ORF">ENS64_17745</name>
</gene>
<feature type="transmembrane region" description="Helical" evidence="2">
    <location>
        <begin position="7"/>
        <end position="24"/>
    </location>
</feature>
<dbReference type="InterPro" id="IPR036779">
    <property type="entry name" value="LysM_dom_sf"/>
</dbReference>
<dbReference type="SUPFAM" id="SSF54106">
    <property type="entry name" value="LysM domain"/>
    <property type="match status" value="1"/>
</dbReference>
<comment type="caution">
    <text evidence="4">The sequence shown here is derived from an EMBL/GenBank/DDBJ whole genome shotgun (WGS) entry which is preliminary data.</text>
</comment>
<dbReference type="Gene3D" id="3.10.350.10">
    <property type="entry name" value="LysM domain"/>
    <property type="match status" value="1"/>
</dbReference>
<keyword evidence="2" id="KW-0812">Transmembrane</keyword>
<evidence type="ECO:0000256" key="2">
    <source>
        <dbReference type="SAM" id="Phobius"/>
    </source>
</evidence>
<reference evidence="4" key="1">
    <citation type="journal article" date="2020" name="mSystems">
        <title>Genome- and Community-Level Interaction Insights into Carbon Utilization and Element Cycling Functions of Hydrothermarchaeota in Hydrothermal Sediment.</title>
        <authorList>
            <person name="Zhou Z."/>
            <person name="Liu Y."/>
            <person name="Xu W."/>
            <person name="Pan J."/>
            <person name="Luo Z.H."/>
            <person name="Li M."/>
        </authorList>
    </citation>
    <scope>NUCLEOTIDE SEQUENCE [LARGE SCALE GENOMIC DNA]</scope>
    <source>
        <strain evidence="4">SpSt-508</strain>
    </source>
</reference>
<keyword evidence="2" id="KW-0472">Membrane</keyword>